<accession>A0A5C3M173</accession>
<proteinExistence type="predicted"/>
<evidence type="ECO:0000259" key="2">
    <source>
        <dbReference type="Pfam" id="PF13600"/>
    </source>
</evidence>
<dbReference type="Pfam" id="PF13598">
    <property type="entry name" value="DUF4139"/>
    <property type="match status" value="1"/>
</dbReference>
<dbReference type="NCBIfam" id="TIGR02231">
    <property type="entry name" value="mucoidy inhibitor MuiA family protein"/>
    <property type="match status" value="1"/>
</dbReference>
<evidence type="ECO:0000313" key="3">
    <source>
        <dbReference type="EMBL" id="TFK38940.1"/>
    </source>
</evidence>
<dbReference type="PANTHER" id="PTHR31005:SF8">
    <property type="entry name" value="DUF4139 DOMAIN-CONTAINING PROTEIN"/>
    <property type="match status" value="1"/>
</dbReference>
<dbReference type="InterPro" id="IPR011935">
    <property type="entry name" value="CHP02231"/>
</dbReference>
<dbReference type="InterPro" id="IPR037291">
    <property type="entry name" value="DUF4139"/>
</dbReference>
<dbReference type="Pfam" id="PF13600">
    <property type="entry name" value="DUF4140"/>
    <property type="match status" value="1"/>
</dbReference>
<gene>
    <name evidence="3" type="ORF">BDQ12DRAFT_745564</name>
</gene>
<protein>
    <recommendedName>
        <fullName evidence="5">Mucoidy inhibitor A</fullName>
    </recommendedName>
</protein>
<sequence>MTQSTSPLDFAPPSFQPPHNINLVSVDDSKITRVNVYAGRAEIMRIFKFPVHTGQNQVNISGLPRVLDRESFRVEGQGSATIHDVSLSSTARPLESKSSPELAELEAKKEHLQRTFRRVKKSMEALEKYLDTLTVEHVEVGQAGKVVADYNETAEGLDMKTLGLQKELKLVDEEIFAEKKKLVQSTEATKLSMKAEIGIFAHQHGEVTIRLIYAVNSASWAAGYDIRVNMEKLDTPIKVTYKGTITQSTGENWDNVSLILETSKPTFGTHIPSLQPWALSSSNPVTETITSFVSRGTARSGTKNSLESLNRSVTALENRTTTISSQGNVNATYAISGIITIPSDGVAHNVTIAELDLNAEMSWVSVPKRDSRTHVNARIVNISEYTLLPGRASVYIDGSFVSRSEIPMVNPEENFDCSIGIDPSVRITYHPCIKKGSRSGYFAKTNSQSYLQKITVFNAKVIPLQNLKIIDQVPISEDSTINVKLVSPALTIPVGFPATKAKSEITKQVPFPLQVAEGVEAQWEMVEETEDVDSIGKDGKFSWNCSIAAQSKISLQLHWEVTAPTETTVYGL</sequence>
<dbReference type="STRING" id="68775.A0A5C3M173"/>
<feature type="domain" description="DUF4139" evidence="1">
    <location>
        <begin position="209"/>
        <end position="489"/>
    </location>
</feature>
<dbReference type="EMBL" id="ML213601">
    <property type="protein sequence ID" value="TFK38940.1"/>
    <property type="molecule type" value="Genomic_DNA"/>
</dbReference>
<feature type="domain" description="DUF4140" evidence="2">
    <location>
        <begin position="34"/>
        <end position="133"/>
    </location>
</feature>
<name>A0A5C3M173_9AGAR</name>
<evidence type="ECO:0008006" key="5">
    <source>
        <dbReference type="Google" id="ProtNLM"/>
    </source>
</evidence>
<dbReference type="InterPro" id="IPR025554">
    <property type="entry name" value="DUF4140"/>
</dbReference>
<organism evidence="3 4">
    <name type="scientific">Crucibulum laeve</name>
    <dbReference type="NCBI Taxonomy" id="68775"/>
    <lineage>
        <taxon>Eukaryota</taxon>
        <taxon>Fungi</taxon>
        <taxon>Dikarya</taxon>
        <taxon>Basidiomycota</taxon>
        <taxon>Agaricomycotina</taxon>
        <taxon>Agaricomycetes</taxon>
        <taxon>Agaricomycetidae</taxon>
        <taxon>Agaricales</taxon>
        <taxon>Agaricineae</taxon>
        <taxon>Nidulariaceae</taxon>
        <taxon>Crucibulum</taxon>
    </lineage>
</organism>
<dbReference type="AlphaFoldDB" id="A0A5C3M173"/>
<reference evidence="3 4" key="1">
    <citation type="journal article" date="2019" name="Nat. Ecol. Evol.">
        <title>Megaphylogeny resolves global patterns of mushroom evolution.</title>
        <authorList>
            <person name="Varga T."/>
            <person name="Krizsan K."/>
            <person name="Foldi C."/>
            <person name="Dima B."/>
            <person name="Sanchez-Garcia M."/>
            <person name="Sanchez-Ramirez S."/>
            <person name="Szollosi G.J."/>
            <person name="Szarkandi J.G."/>
            <person name="Papp V."/>
            <person name="Albert L."/>
            <person name="Andreopoulos W."/>
            <person name="Angelini C."/>
            <person name="Antonin V."/>
            <person name="Barry K.W."/>
            <person name="Bougher N.L."/>
            <person name="Buchanan P."/>
            <person name="Buyck B."/>
            <person name="Bense V."/>
            <person name="Catcheside P."/>
            <person name="Chovatia M."/>
            <person name="Cooper J."/>
            <person name="Damon W."/>
            <person name="Desjardin D."/>
            <person name="Finy P."/>
            <person name="Geml J."/>
            <person name="Haridas S."/>
            <person name="Hughes K."/>
            <person name="Justo A."/>
            <person name="Karasinski D."/>
            <person name="Kautmanova I."/>
            <person name="Kiss B."/>
            <person name="Kocsube S."/>
            <person name="Kotiranta H."/>
            <person name="LaButti K.M."/>
            <person name="Lechner B.E."/>
            <person name="Liimatainen K."/>
            <person name="Lipzen A."/>
            <person name="Lukacs Z."/>
            <person name="Mihaltcheva S."/>
            <person name="Morgado L.N."/>
            <person name="Niskanen T."/>
            <person name="Noordeloos M.E."/>
            <person name="Ohm R.A."/>
            <person name="Ortiz-Santana B."/>
            <person name="Ovrebo C."/>
            <person name="Racz N."/>
            <person name="Riley R."/>
            <person name="Savchenko A."/>
            <person name="Shiryaev A."/>
            <person name="Soop K."/>
            <person name="Spirin V."/>
            <person name="Szebenyi C."/>
            <person name="Tomsovsky M."/>
            <person name="Tulloss R.E."/>
            <person name="Uehling J."/>
            <person name="Grigoriev I.V."/>
            <person name="Vagvolgyi C."/>
            <person name="Papp T."/>
            <person name="Martin F.M."/>
            <person name="Miettinen O."/>
            <person name="Hibbett D.S."/>
            <person name="Nagy L.G."/>
        </authorList>
    </citation>
    <scope>NUCLEOTIDE SEQUENCE [LARGE SCALE GENOMIC DNA]</scope>
    <source>
        <strain evidence="3 4">CBS 166.37</strain>
    </source>
</reference>
<evidence type="ECO:0000313" key="4">
    <source>
        <dbReference type="Proteomes" id="UP000308652"/>
    </source>
</evidence>
<keyword evidence="4" id="KW-1185">Reference proteome</keyword>
<dbReference type="PANTHER" id="PTHR31005">
    <property type="entry name" value="DUF4139 DOMAIN-CONTAINING PROTEIN"/>
    <property type="match status" value="1"/>
</dbReference>
<dbReference type="Proteomes" id="UP000308652">
    <property type="component" value="Unassembled WGS sequence"/>
</dbReference>
<evidence type="ECO:0000259" key="1">
    <source>
        <dbReference type="Pfam" id="PF13598"/>
    </source>
</evidence>
<dbReference type="OrthoDB" id="10068793at2759"/>